<comment type="caution">
    <text evidence="1">The sequence shown here is derived from an EMBL/GenBank/DDBJ whole genome shotgun (WGS) entry which is preliminary data.</text>
</comment>
<evidence type="ECO:0000313" key="2">
    <source>
        <dbReference type="Proteomes" id="UP000789759"/>
    </source>
</evidence>
<dbReference type="Proteomes" id="UP000789759">
    <property type="component" value="Unassembled WGS sequence"/>
</dbReference>
<sequence>MCILSEKFARIEPPINRFGSHLNSQGVTVNEDLARHNFEFADKCLCEIWKHNKIHEKQAFAHNDNSKLLIESTNNTSSTQLIFSLKSIKLYLTVKEVITLLDHLDTQQIKLSNTAFLENFLNLSSIGLSHKLETSYLLETLSDIE</sequence>
<proteinExistence type="predicted"/>
<protein>
    <submittedName>
        <fullName evidence="1">21723_t:CDS:1</fullName>
    </submittedName>
</protein>
<organism evidence="1 2">
    <name type="scientific">Cetraspora pellucida</name>
    <dbReference type="NCBI Taxonomy" id="1433469"/>
    <lineage>
        <taxon>Eukaryota</taxon>
        <taxon>Fungi</taxon>
        <taxon>Fungi incertae sedis</taxon>
        <taxon>Mucoromycota</taxon>
        <taxon>Glomeromycotina</taxon>
        <taxon>Glomeromycetes</taxon>
        <taxon>Diversisporales</taxon>
        <taxon>Gigasporaceae</taxon>
        <taxon>Cetraspora</taxon>
    </lineage>
</organism>
<accession>A0A9N9N835</accession>
<keyword evidence="2" id="KW-1185">Reference proteome</keyword>
<gene>
    <name evidence="1" type="ORF">CPELLU_LOCUS12343</name>
</gene>
<evidence type="ECO:0000313" key="1">
    <source>
        <dbReference type="EMBL" id="CAG8711290.1"/>
    </source>
</evidence>
<reference evidence="1" key="1">
    <citation type="submission" date="2021-06" db="EMBL/GenBank/DDBJ databases">
        <authorList>
            <person name="Kallberg Y."/>
            <person name="Tangrot J."/>
            <person name="Rosling A."/>
        </authorList>
    </citation>
    <scope>NUCLEOTIDE SEQUENCE</scope>
    <source>
        <strain evidence="1">FL966</strain>
    </source>
</reference>
<dbReference type="OrthoDB" id="2469566at2759"/>
<dbReference type="EMBL" id="CAJVQA010011840">
    <property type="protein sequence ID" value="CAG8711290.1"/>
    <property type="molecule type" value="Genomic_DNA"/>
</dbReference>
<dbReference type="AlphaFoldDB" id="A0A9N9N835"/>
<name>A0A9N9N835_9GLOM</name>